<organism evidence="1 2">
    <name type="scientific">Butyricimonas virosa</name>
    <dbReference type="NCBI Taxonomy" id="544645"/>
    <lineage>
        <taxon>Bacteria</taxon>
        <taxon>Pseudomonadati</taxon>
        <taxon>Bacteroidota</taxon>
        <taxon>Bacteroidia</taxon>
        <taxon>Bacteroidales</taxon>
        <taxon>Odoribacteraceae</taxon>
        <taxon>Butyricimonas</taxon>
    </lineage>
</organism>
<accession>A0A412WU34</accession>
<proteinExistence type="predicted"/>
<comment type="caution">
    <text evidence="1">The sequence shown here is derived from an EMBL/GenBank/DDBJ whole genome shotgun (WGS) entry which is preliminary data.</text>
</comment>
<gene>
    <name evidence="1" type="ORF">DWW18_20240</name>
</gene>
<name>A0A412WU34_9BACT</name>
<dbReference type="Proteomes" id="UP000283589">
    <property type="component" value="Unassembled WGS sequence"/>
</dbReference>
<dbReference type="AlphaFoldDB" id="A0A412WU34"/>
<evidence type="ECO:0000313" key="2">
    <source>
        <dbReference type="Proteomes" id="UP000283589"/>
    </source>
</evidence>
<protein>
    <submittedName>
        <fullName evidence="1">Uncharacterized protein</fullName>
    </submittedName>
</protein>
<sequence length="88" mass="10054">MITLKCIEIYKKYGGNEDGFLRCATSEERLLLNYSCWILLDEFVQDLIIVKRGLASGSFIKSLDERLGESCDDEATIHALMIMVDQFI</sequence>
<evidence type="ECO:0000313" key="1">
    <source>
        <dbReference type="EMBL" id="RGV30733.1"/>
    </source>
</evidence>
<dbReference type="EMBL" id="QRZA01000053">
    <property type="protein sequence ID" value="RGV30733.1"/>
    <property type="molecule type" value="Genomic_DNA"/>
</dbReference>
<dbReference type="RefSeq" id="WP_117722916.1">
    <property type="nucleotide sequence ID" value="NZ_CALBWO010000053.1"/>
</dbReference>
<reference evidence="1 2" key="1">
    <citation type="submission" date="2018-08" db="EMBL/GenBank/DDBJ databases">
        <title>A genome reference for cultivated species of the human gut microbiota.</title>
        <authorList>
            <person name="Zou Y."/>
            <person name="Xue W."/>
            <person name="Luo G."/>
        </authorList>
    </citation>
    <scope>NUCLEOTIDE SEQUENCE [LARGE SCALE GENOMIC DNA]</scope>
    <source>
        <strain evidence="1 2">AF14-49</strain>
    </source>
</reference>